<dbReference type="GO" id="GO:0070006">
    <property type="term" value="F:metalloaminopeptidase activity"/>
    <property type="evidence" value="ECO:0007669"/>
    <property type="project" value="TreeGrafter"/>
</dbReference>
<comment type="catalytic activity">
    <reaction evidence="1">
        <text>Release of an N-terminal amino acid, Xaa-|-Yaa- from a peptide, amide or arylamide. Xaa is preferably Ala, but may be most amino acids including Pro (slow action). When a terminal hydrophobic residue is followed by a prolyl residue, the two may be released as an intact Xaa-Pro dipeptide.</text>
        <dbReference type="EC" id="3.4.11.2"/>
    </reaction>
</comment>
<dbReference type="GO" id="GO:0006508">
    <property type="term" value="P:proteolysis"/>
    <property type="evidence" value="ECO:0007669"/>
    <property type="project" value="UniProtKB-KW"/>
</dbReference>
<evidence type="ECO:0000256" key="1">
    <source>
        <dbReference type="ARBA" id="ARBA00000098"/>
    </source>
</evidence>
<dbReference type="InterPro" id="IPR034016">
    <property type="entry name" value="M1_APN-typ"/>
</dbReference>
<gene>
    <name evidence="17" type="ORF">WPS_21220</name>
</gene>
<keyword evidence="13" id="KW-0732">Signal</keyword>
<feature type="binding site" evidence="10">
    <location>
        <position position="328"/>
    </location>
    <ligand>
        <name>Zn(2+)</name>
        <dbReference type="ChEBI" id="CHEBI:29105"/>
        <note>catalytic</note>
    </ligand>
</feature>
<comment type="cofactor">
    <cofactor evidence="10 12">
        <name>Zn(2+)</name>
        <dbReference type="ChEBI" id="CHEBI:29105"/>
    </cofactor>
    <text evidence="10 12">Binds 1 zinc ion per subunit.</text>
</comment>
<dbReference type="GO" id="GO:0008270">
    <property type="term" value="F:zinc ion binding"/>
    <property type="evidence" value="ECO:0007669"/>
    <property type="project" value="UniProtKB-UniRule"/>
</dbReference>
<dbReference type="Pfam" id="PF17900">
    <property type="entry name" value="Peptidase_M1_N"/>
    <property type="match status" value="1"/>
</dbReference>
<dbReference type="SUPFAM" id="SSF63737">
    <property type="entry name" value="Leukotriene A4 hydrolase N-terminal domain"/>
    <property type="match status" value="1"/>
</dbReference>
<keyword evidence="3 12" id="KW-0031">Aminopeptidase</keyword>
<evidence type="ECO:0000256" key="12">
    <source>
        <dbReference type="RuleBase" id="RU364040"/>
    </source>
</evidence>
<dbReference type="GO" id="GO:0005615">
    <property type="term" value="C:extracellular space"/>
    <property type="evidence" value="ECO:0007669"/>
    <property type="project" value="TreeGrafter"/>
</dbReference>
<dbReference type="InterPro" id="IPR001930">
    <property type="entry name" value="Peptidase_M1"/>
</dbReference>
<evidence type="ECO:0000259" key="14">
    <source>
        <dbReference type="Pfam" id="PF01433"/>
    </source>
</evidence>
<dbReference type="Gene3D" id="2.60.40.1910">
    <property type="match status" value="1"/>
</dbReference>
<keyword evidence="5 10" id="KW-0479">Metal-binding</keyword>
<proteinExistence type="inferred from homology"/>
<evidence type="ECO:0000256" key="5">
    <source>
        <dbReference type="ARBA" id="ARBA00022723"/>
    </source>
</evidence>
<evidence type="ECO:0000256" key="13">
    <source>
        <dbReference type="SAM" id="SignalP"/>
    </source>
</evidence>
<feature type="chain" id="PRO_5043024976" description="Aminopeptidase" evidence="13">
    <location>
        <begin position="26"/>
        <end position="889"/>
    </location>
</feature>
<dbReference type="InterPro" id="IPR014782">
    <property type="entry name" value="Peptidase_M1_dom"/>
</dbReference>
<dbReference type="GO" id="GO:0042277">
    <property type="term" value="F:peptide binding"/>
    <property type="evidence" value="ECO:0007669"/>
    <property type="project" value="TreeGrafter"/>
</dbReference>
<dbReference type="FunFam" id="1.10.390.10:FF:000006">
    <property type="entry name" value="Puromycin-sensitive aminopeptidase"/>
    <property type="match status" value="1"/>
</dbReference>
<feature type="signal peptide" evidence="13">
    <location>
        <begin position="1"/>
        <end position="25"/>
    </location>
</feature>
<dbReference type="CDD" id="cd09601">
    <property type="entry name" value="M1_APN-Q_like"/>
    <property type="match status" value="1"/>
</dbReference>
<dbReference type="PANTHER" id="PTHR11533">
    <property type="entry name" value="PROTEASE M1 ZINC METALLOPROTEASE"/>
    <property type="match status" value="1"/>
</dbReference>
<dbReference type="Gene3D" id="1.10.390.10">
    <property type="entry name" value="Neutral Protease Domain 2"/>
    <property type="match status" value="1"/>
</dbReference>
<evidence type="ECO:0000256" key="4">
    <source>
        <dbReference type="ARBA" id="ARBA00022670"/>
    </source>
</evidence>
<dbReference type="InterPro" id="IPR027268">
    <property type="entry name" value="Peptidase_M4/M1_CTD_sf"/>
</dbReference>
<accession>A0AAN1XYA6</accession>
<evidence type="ECO:0000256" key="2">
    <source>
        <dbReference type="ARBA" id="ARBA00010136"/>
    </source>
</evidence>
<keyword evidence="6 12" id="KW-0378">Hydrolase</keyword>
<feature type="binding site" evidence="10">
    <location>
        <position position="332"/>
    </location>
    <ligand>
        <name>Zn(2+)</name>
        <dbReference type="ChEBI" id="CHEBI:29105"/>
        <note>catalytic</note>
    </ligand>
</feature>
<dbReference type="GO" id="GO:0005737">
    <property type="term" value="C:cytoplasm"/>
    <property type="evidence" value="ECO:0007669"/>
    <property type="project" value="TreeGrafter"/>
</dbReference>
<feature type="site" description="Transition state stabilizer" evidence="11">
    <location>
        <position position="414"/>
    </location>
</feature>
<dbReference type="EC" id="3.4.11.-" evidence="12"/>
<evidence type="ECO:0000256" key="3">
    <source>
        <dbReference type="ARBA" id="ARBA00022438"/>
    </source>
</evidence>
<evidence type="ECO:0000313" key="17">
    <source>
        <dbReference type="EMBL" id="BDE06846.1"/>
    </source>
</evidence>
<evidence type="ECO:0000256" key="10">
    <source>
        <dbReference type="PIRSR" id="PIRSR634016-3"/>
    </source>
</evidence>
<dbReference type="AlphaFoldDB" id="A0AAN1XYA6"/>
<dbReference type="InterPro" id="IPR042097">
    <property type="entry name" value="Aminopeptidase_N-like_N_sf"/>
</dbReference>
<reference evidence="17 18" key="1">
    <citation type="journal article" date="2022" name="ISME Commun">
        <title>Vulcanimicrobium alpinus gen. nov. sp. nov., the first cultivated representative of the candidate phylum 'Eremiobacterota', is a metabolically versatile aerobic anoxygenic phototroph.</title>
        <authorList>
            <person name="Yabe S."/>
            <person name="Muto K."/>
            <person name="Abe K."/>
            <person name="Yokota A."/>
            <person name="Staudigel H."/>
            <person name="Tebo B.M."/>
        </authorList>
    </citation>
    <scope>NUCLEOTIDE SEQUENCE [LARGE SCALE GENOMIC DNA]</scope>
    <source>
        <strain evidence="17 18">WC8-2</strain>
    </source>
</reference>
<protein>
    <recommendedName>
        <fullName evidence="12">Aminopeptidase</fullName>
        <ecNumber evidence="12">3.4.11.-</ecNumber>
    </recommendedName>
</protein>
<dbReference type="InterPro" id="IPR024571">
    <property type="entry name" value="ERAP1-like_C_dom"/>
</dbReference>
<keyword evidence="4 12" id="KW-0645">Protease</keyword>
<sequence length="889" mass="95970">MRAAMFLRILPLVAAALVLAPTAPAGAVAPFAFDTTPGRLPKTIVPKDYTITIVPDASAKRFTGTESVVLDARTPTDRIVLNTLDLTIAKATLDGRPLTVRTENDKQLTTFALHAPMRAGAHVLAVQYAGAIGEAPAGLFAQDYRRRDGTTARMLSTQFEATDARRMFPSWDEPAFRATFQLTVTLPAAWNAVSNTPPVARRVHGAVSTTTFARTPRMPSYLVVLSAGDLASIGGAGPDGVKQNVWAVRGSEEQGRYTLESAERILTYYDDYFGVKFPLPKLDHIAIPGGFGGAMENWGGITYNQDIILHPPSATVGQREDGFSVVAHEMAHQWNGDLVTMGWWDDIWLNESFASWMSAKATEHFNPSWQWAQREDASKESAMNADARLAAHAIQQHVTDELQAGASFDSEITYDKGQAFLRMLEAYLGPQTFQAGVRAYMQAHKYSNATTADLWNSLSGASRKDVAALASAWTEQPGFPLVSVTSVCDASSGNRTVTLAQHRFLLDGDDPANELWNIPVAIASGAAGTPEYVVLATASQSGIPAGRCGEPLRVNAGNVGYYRVAYDAATFEVNRRAFGALPAADKIAMLDDQWALARSGRVPLTGYLGLARSMGSERDARAWEQIVGALAALERDARGTPDHDAVAAYGRALVSPLAAALTWDAVPGESPALVDLRSTVLDALGDWNDPATVAEARRRFAAMQAPNATATPEEQRLVLAIVATNADAATWERIHTLATSATDPVVARRYLTALMSVRDPQLAQRALALTLSDEIPPQEFGLRARYVGTVANWNPQAAWAFYRANSDKLRRKQSSFEAMIGIARGVAATYWRAASPDELNAWLTAKLPSQAAPYIARSIARARFDVAVSKRLGEQMHAILAGRPPGAAR</sequence>
<keyword evidence="18" id="KW-1185">Reference proteome</keyword>
<feature type="active site" description="Proton acceptor" evidence="9">
    <location>
        <position position="329"/>
    </location>
</feature>
<keyword evidence="7 10" id="KW-0862">Zinc</keyword>
<dbReference type="InterPro" id="IPR045357">
    <property type="entry name" value="Aminopeptidase_N-like_N"/>
</dbReference>
<evidence type="ECO:0000259" key="15">
    <source>
        <dbReference type="Pfam" id="PF11838"/>
    </source>
</evidence>
<dbReference type="Proteomes" id="UP001317532">
    <property type="component" value="Chromosome"/>
</dbReference>
<evidence type="ECO:0000256" key="9">
    <source>
        <dbReference type="PIRSR" id="PIRSR634016-1"/>
    </source>
</evidence>
<dbReference type="PANTHER" id="PTHR11533:SF174">
    <property type="entry name" value="PUROMYCIN-SENSITIVE AMINOPEPTIDASE-RELATED"/>
    <property type="match status" value="1"/>
</dbReference>
<feature type="domain" description="ERAP1-like C-terminal" evidence="15">
    <location>
        <begin position="554"/>
        <end position="861"/>
    </location>
</feature>
<dbReference type="Gene3D" id="1.25.50.20">
    <property type="match status" value="1"/>
</dbReference>
<dbReference type="InterPro" id="IPR050344">
    <property type="entry name" value="Peptidase_M1_aminopeptidases"/>
</dbReference>
<dbReference type="GO" id="GO:0043171">
    <property type="term" value="P:peptide catabolic process"/>
    <property type="evidence" value="ECO:0007669"/>
    <property type="project" value="TreeGrafter"/>
</dbReference>
<dbReference type="GO" id="GO:0016020">
    <property type="term" value="C:membrane"/>
    <property type="evidence" value="ECO:0007669"/>
    <property type="project" value="TreeGrafter"/>
</dbReference>
<evidence type="ECO:0000313" key="18">
    <source>
        <dbReference type="Proteomes" id="UP001317532"/>
    </source>
</evidence>
<dbReference type="KEGG" id="vab:WPS_21220"/>
<evidence type="ECO:0000256" key="7">
    <source>
        <dbReference type="ARBA" id="ARBA00022833"/>
    </source>
</evidence>
<dbReference type="Pfam" id="PF01433">
    <property type="entry name" value="Peptidase_M1"/>
    <property type="match status" value="1"/>
</dbReference>
<organism evidence="17 18">
    <name type="scientific">Vulcanimicrobium alpinum</name>
    <dbReference type="NCBI Taxonomy" id="3016050"/>
    <lineage>
        <taxon>Bacteria</taxon>
        <taxon>Bacillati</taxon>
        <taxon>Vulcanimicrobiota</taxon>
        <taxon>Vulcanimicrobiia</taxon>
        <taxon>Vulcanimicrobiales</taxon>
        <taxon>Vulcanimicrobiaceae</taxon>
        <taxon>Vulcanimicrobium</taxon>
    </lineage>
</organism>
<evidence type="ECO:0000256" key="11">
    <source>
        <dbReference type="PIRSR" id="PIRSR634016-4"/>
    </source>
</evidence>
<dbReference type="PRINTS" id="PR00756">
    <property type="entry name" value="ALADIPTASE"/>
</dbReference>
<keyword evidence="8 12" id="KW-0482">Metalloprotease</keyword>
<feature type="domain" description="Aminopeptidase N-like N-terminal" evidence="16">
    <location>
        <begin position="45"/>
        <end position="222"/>
    </location>
</feature>
<feature type="domain" description="Peptidase M1 membrane alanine aminopeptidase" evidence="14">
    <location>
        <begin position="257"/>
        <end position="473"/>
    </location>
</feature>
<comment type="similarity">
    <text evidence="2 12">Belongs to the peptidase M1 family.</text>
</comment>
<dbReference type="Pfam" id="PF11838">
    <property type="entry name" value="ERAP1_C"/>
    <property type="match status" value="1"/>
</dbReference>
<evidence type="ECO:0000259" key="16">
    <source>
        <dbReference type="Pfam" id="PF17900"/>
    </source>
</evidence>
<dbReference type="EMBL" id="AP025523">
    <property type="protein sequence ID" value="BDE06846.1"/>
    <property type="molecule type" value="Genomic_DNA"/>
</dbReference>
<dbReference type="Gene3D" id="2.60.40.1730">
    <property type="entry name" value="tricorn interacting facor f3 domain"/>
    <property type="match status" value="1"/>
</dbReference>
<evidence type="ECO:0000256" key="6">
    <source>
        <dbReference type="ARBA" id="ARBA00022801"/>
    </source>
</evidence>
<feature type="binding site" evidence="10">
    <location>
        <position position="351"/>
    </location>
    <ligand>
        <name>Zn(2+)</name>
        <dbReference type="ChEBI" id="CHEBI:29105"/>
        <note>catalytic</note>
    </ligand>
</feature>
<dbReference type="GO" id="GO:0016285">
    <property type="term" value="F:alanyl aminopeptidase activity"/>
    <property type="evidence" value="ECO:0007669"/>
    <property type="project" value="UniProtKB-EC"/>
</dbReference>
<dbReference type="SUPFAM" id="SSF55486">
    <property type="entry name" value="Metalloproteases ('zincins'), catalytic domain"/>
    <property type="match status" value="1"/>
</dbReference>
<evidence type="ECO:0000256" key="8">
    <source>
        <dbReference type="ARBA" id="ARBA00023049"/>
    </source>
</evidence>
<name>A0AAN1XYA6_UNVUL</name>